<evidence type="ECO:0000313" key="15">
    <source>
        <dbReference type="Proteomes" id="UP000081671"/>
    </source>
</evidence>
<keyword evidence="5 13" id="KW-0589">Pheromone response</keyword>
<evidence type="ECO:0000313" key="16">
    <source>
        <dbReference type="RefSeq" id="XP_012890691.1"/>
    </source>
</evidence>
<dbReference type="FunFam" id="1.20.1070.10:FF:000033">
    <property type="entry name" value="Vomeronasal type-1 receptor"/>
    <property type="match status" value="1"/>
</dbReference>
<dbReference type="PANTHER" id="PTHR24062">
    <property type="entry name" value="VOMERONASAL TYPE-1 RECEPTOR"/>
    <property type="match status" value="1"/>
</dbReference>
<dbReference type="GO" id="GO:0016503">
    <property type="term" value="F:pheromone receptor activity"/>
    <property type="evidence" value="ECO:0007669"/>
    <property type="project" value="InterPro"/>
</dbReference>
<evidence type="ECO:0000256" key="11">
    <source>
        <dbReference type="ARBA" id="ARBA00023180"/>
    </source>
</evidence>
<evidence type="ECO:0000256" key="1">
    <source>
        <dbReference type="ARBA" id="ARBA00003878"/>
    </source>
</evidence>
<evidence type="ECO:0000256" key="7">
    <source>
        <dbReference type="ARBA" id="ARBA00022989"/>
    </source>
</evidence>
<keyword evidence="6 13" id="KW-0812">Transmembrane</keyword>
<keyword evidence="8 13" id="KW-0297">G-protein coupled receptor</keyword>
<evidence type="ECO:0000256" key="9">
    <source>
        <dbReference type="ARBA" id="ARBA00023136"/>
    </source>
</evidence>
<reference evidence="16" key="1">
    <citation type="submission" date="2025-08" db="UniProtKB">
        <authorList>
            <consortium name="RefSeq"/>
        </authorList>
    </citation>
    <scope>IDENTIFICATION</scope>
    <source>
        <tissue evidence="16">Kidney</tissue>
    </source>
</reference>
<comment type="function">
    <text evidence="1">Putative pheromone receptor.</text>
</comment>
<dbReference type="PRINTS" id="PR01534">
    <property type="entry name" value="VOMERONASL1R"/>
</dbReference>
<evidence type="ECO:0000256" key="13">
    <source>
        <dbReference type="RuleBase" id="RU364061"/>
    </source>
</evidence>
<comment type="similarity">
    <text evidence="3 13">Belongs to the G-protein coupled receptor 1 family.</text>
</comment>
<comment type="subcellular location">
    <subcellularLocation>
        <location evidence="2 13">Cell membrane</location>
        <topology evidence="2 13">Multi-pass membrane protein</topology>
    </subcellularLocation>
</comment>
<feature type="domain" description="G-protein coupled receptors family 1 profile" evidence="14">
    <location>
        <begin position="21"/>
        <end position="284"/>
    </location>
</feature>
<gene>
    <name evidence="16" type="primary">LOC106000049</name>
</gene>
<feature type="transmembrane region" description="Helical" evidence="13">
    <location>
        <begin position="234"/>
        <end position="256"/>
    </location>
</feature>
<dbReference type="KEGG" id="dord:106000049"/>
<evidence type="ECO:0000256" key="10">
    <source>
        <dbReference type="ARBA" id="ARBA00023170"/>
    </source>
</evidence>
<evidence type="ECO:0000256" key="4">
    <source>
        <dbReference type="ARBA" id="ARBA00022475"/>
    </source>
</evidence>
<dbReference type="RefSeq" id="XP_012890691.1">
    <property type="nucleotide sequence ID" value="XM_013035237.1"/>
</dbReference>
<protein>
    <recommendedName>
        <fullName evidence="13">Vomeronasal type-1 receptor</fullName>
    </recommendedName>
</protein>
<dbReference type="GO" id="GO:0007606">
    <property type="term" value="P:sensory perception of chemical stimulus"/>
    <property type="evidence" value="ECO:0007669"/>
    <property type="project" value="UniProtKB-ARBA"/>
</dbReference>
<keyword evidence="10 13" id="KW-0675">Receptor</keyword>
<dbReference type="AlphaFoldDB" id="A0A1S3GPE6"/>
<dbReference type="Gene3D" id="1.20.1070.10">
    <property type="entry name" value="Rhodopsin 7-helix transmembrane proteins"/>
    <property type="match status" value="1"/>
</dbReference>
<evidence type="ECO:0000259" key="14">
    <source>
        <dbReference type="PROSITE" id="PS50262"/>
    </source>
</evidence>
<keyword evidence="12 13" id="KW-0807">Transducer</keyword>
<dbReference type="InterPro" id="IPR004072">
    <property type="entry name" value="Vmron_rcpt_1"/>
</dbReference>
<keyword evidence="15" id="KW-1185">Reference proteome</keyword>
<dbReference type="Proteomes" id="UP000081671">
    <property type="component" value="Unplaced"/>
</dbReference>
<keyword evidence="9 13" id="KW-0472">Membrane</keyword>
<feature type="transmembrane region" description="Helical" evidence="13">
    <location>
        <begin position="130"/>
        <end position="151"/>
    </location>
</feature>
<evidence type="ECO:0000256" key="2">
    <source>
        <dbReference type="ARBA" id="ARBA00004651"/>
    </source>
</evidence>
<dbReference type="InParanoid" id="A0A1S3GPE6"/>
<sequence length="298" mass="33765">MVWRLLKPLLSLLLTGLGLLGNLSVFVNYMCSLGGGNEKKSVQLILISVVLTNIILLLSKGLPWTIVALGLKSFLGVLGCTIIVYLERLSRGLSICTSSLLTVVQASTISPRSSVWRRLKPRSAWHILPVLLFFWILNSFISMSLLNVIIITSMNTSYFIKTDLYCFSVPRSQKISNIFLTFMAVRDAVSLGIMAVASGYMVFLLYKHHQHVLYLQTSKLLYKTPPEMKAAQRVLQLMFCFLFFYLTDCLLSLYLIVSTEPVFILVHVQEFVTLGFSFLSPFLLIHRNGYLSECWRAR</sequence>
<proteinExistence type="inferred from homology"/>
<accession>A0A1S3GPE6</accession>
<feature type="transmembrane region" description="Helical" evidence="13">
    <location>
        <begin position="262"/>
        <end position="285"/>
    </location>
</feature>
<feature type="transmembrane region" description="Helical" evidence="13">
    <location>
        <begin position="41"/>
        <end position="59"/>
    </location>
</feature>
<keyword evidence="4 13" id="KW-1003">Cell membrane</keyword>
<evidence type="ECO:0000256" key="8">
    <source>
        <dbReference type="ARBA" id="ARBA00023040"/>
    </source>
</evidence>
<evidence type="ECO:0000256" key="12">
    <source>
        <dbReference type="ARBA" id="ARBA00023224"/>
    </source>
</evidence>
<dbReference type="GeneID" id="106000049"/>
<keyword evidence="7 13" id="KW-1133">Transmembrane helix</keyword>
<keyword evidence="11" id="KW-0325">Glycoprotein</keyword>
<dbReference type="OrthoDB" id="9623738at2759"/>
<dbReference type="PROSITE" id="PS50262">
    <property type="entry name" value="G_PROTEIN_RECEP_F1_2"/>
    <property type="match status" value="1"/>
</dbReference>
<feature type="transmembrane region" description="Helical" evidence="13">
    <location>
        <begin position="66"/>
        <end position="86"/>
    </location>
</feature>
<dbReference type="GO" id="GO:0005886">
    <property type="term" value="C:plasma membrane"/>
    <property type="evidence" value="ECO:0007669"/>
    <property type="project" value="UniProtKB-SubCell"/>
</dbReference>
<dbReference type="Pfam" id="PF03402">
    <property type="entry name" value="V1R"/>
    <property type="match status" value="1"/>
</dbReference>
<dbReference type="GO" id="GO:0019236">
    <property type="term" value="P:response to pheromone"/>
    <property type="evidence" value="ECO:0007669"/>
    <property type="project" value="UniProtKB-KW"/>
</dbReference>
<evidence type="ECO:0000256" key="3">
    <source>
        <dbReference type="ARBA" id="ARBA00010663"/>
    </source>
</evidence>
<evidence type="ECO:0000256" key="5">
    <source>
        <dbReference type="ARBA" id="ARBA00022507"/>
    </source>
</evidence>
<name>A0A1S3GPE6_DIPOR</name>
<organism evidence="15 16">
    <name type="scientific">Dipodomys ordii</name>
    <name type="common">Ord's kangaroo rat</name>
    <dbReference type="NCBI Taxonomy" id="10020"/>
    <lineage>
        <taxon>Eukaryota</taxon>
        <taxon>Metazoa</taxon>
        <taxon>Chordata</taxon>
        <taxon>Craniata</taxon>
        <taxon>Vertebrata</taxon>
        <taxon>Euteleostomi</taxon>
        <taxon>Mammalia</taxon>
        <taxon>Eutheria</taxon>
        <taxon>Euarchontoglires</taxon>
        <taxon>Glires</taxon>
        <taxon>Rodentia</taxon>
        <taxon>Castorimorpha</taxon>
        <taxon>Heteromyidae</taxon>
        <taxon>Dipodomyinae</taxon>
        <taxon>Dipodomys</taxon>
    </lineage>
</organism>
<feature type="transmembrane region" description="Helical" evidence="13">
    <location>
        <begin position="188"/>
        <end position="206"/>
    </location>
</feature>
<dbReference type="InterPro" id="IPR017452">
    <property type="entry name" value="GPCR_Rhodpsn_7TM"/>
</dbReference>
<dbReference type="SUPFAM" id="SSF81321">
    <property type="entry name" value="Family A G protein-coupled receptor-like"/>
    <property type="match status" value="1"/>
</dbReference>
<evidence type="ECO:0000256" key="6">
    <source>
        <dbReference type="ARBA" id="ARBA00022692"/>
    </source>
</evidence>